<dbReference type="AlphaFoldDB" id="A0ABD1T770"/>
<dbReference type="EMBL" id="JBFOLJ010000009">
    <property type="protein sequence ID" value="KAL2508579.1"/>
    <property type="molecule type" value="Genomic_DNA"/>
</dbReference>
<dbReference type="PANTHER" id="PTHR47560">
    <property type="entry name" value="EXPRESSED PROTEIN"/>
    <property type="match status" value="1"/>
</dbReference>
<feature type="region of interest" description="Disordered" evidence="1">
    <location>
        <begin position="1"/>
        <end position="35"/>
    </location>
</feature>
<feature type="compositionally biased region" description="Basic and acidic residues" evidence="1">
    <location>
        <begin position="93"/>
        <end position="111"/>
    </location>
</feature>
<reference evidence="3" key="1">
    <citation type="submission" date="2024-07" db="EMBL/GenBank/DDBJ databases">
        <title>Two chromosome-level genome assemblies of Korean endemic species Abeliophyllum distichum and Forsythia ovata (Oleaceae).</title>
        <authorList>
            <person name="Jang H."/>
        </authorList>
    </citation>
    <scope>NUCLEOTIDE SEQUENCE [LARGE SCALE GENOMIC DNA]</scope>
</reference>
<keyword evidence="3" id="KW-1185">Reference proteome</keyword>
<protein>
    <submittedName>
        <fullName evidence="2">Uncharacterized protein</fullName>
    </submittedName>
</protein>
<accession>A0ABD1T770</accession>
<comment type="caution">
    <text evidence="2">The sequence shown here is derived from an EMBL/GenBank/DDBJ whole genome shotgun (WGS) entry which is preliminary data.</text>
</comment>
<name>A0ABD1T770_9LAMI</name>
<feature type="region of interest" description="Disordered" evidence="1">
    <location>
        <begin position="93"/>
        <end position="120"/>
    </location>
</feature>
<feature type="compositionally biased region" description="Basic and acidic residues" evidence="1">
    <location>
        <begin position="23"/>
        <end position="34"/>
    </location>
</feature>
<organism evidence="2 3">
    <name type="scientific">Forsythia ovata</name>
    <dbReference type="NCBI Taxonomy" id="205694"/>
    <lineage>
        <taxon>Eukaryota</taxon>
        <taxon>Viridiplantae</taxon>
        <taxon>Streptophyta</taxon>
        <taxon>Embryophyta</taxon>
        <taxon>Tracheophyta</taxon>
        <taxon>Spermatophyta</taxon>
        <taxon>Magnoliopsida</taxon>
        <taxon>eudicotyledons</taxon>
        <taxon>Gunneridae</taxon>
        <taxon>Pentapetalae</taxon>
        <taxon>asterids</taxon>
        <taxon>lamiids</taxon>
        <taxon>Lamiales</taxon>
        <taxon>Oleaceae</taxon>
        <taxon>Forsythieae</taxon>
        <taxon>Forsythia</taxon>
    </lineage>
</organism>
<evidence type="ECO:0000313" key="2">
    <source>
        <dbReference type="EMBL" id="KAL2508579.1"/>
    </source>
</evidence>
<sequence>MSGAKSYEFEEAGKKASISGGRTSKESKLLDKKNLRGKVQGTNEVKIVEDNGFKSGMLREEELSASDIEVMEDRPKKKKKVIRIDSHGFSNRRLDDSIASKDNSEENKDSTETNGAEMSKNAHFHAIRPSPSILSFLEENFLGLRRDVEFRRAGYNTELSAPLDNISFSTSSERERIEVPVFRNKNS</sequence>
<evidence type="ECO:0000313" key="3">
    <source>
        <dbReference type="Proteomes" id="UP001604277"/>
    </source>
</evidence>
<evidence type="ECO:0000256" key="1">
    <source>
        <dbReference type="SAM" id="MobiDB-lite"/>
    </source>
</evidence>
<gene>
    <name evidence="2" type="ORF">Fot_32226</name>
</gene>
<dbReference type="Proteomes" id="UP001604277">
    <property type="component" value="Unassembled WGS sequence"/>
</dbReference>
<proteinExistence type="predicted"/>
<dbReference type="PANTHER" id="PTHR47560:SF1">
    <property type="entry name" value="EXPRESSED PROTEIN"/>
    <property type="match status" value="1"/>
</dbReference>